<evidence type="ECO:0000313" key="2">
    <source>
        <dbReference type="EMBL" id="CAD8207027.1"/>
    </source>
</evidence>
<keyword evidence="3" id="KW-1185">Reference proteome</keyword>
<sequence length="405" mass="48281">MDYDSKRGCQFWMYKMFRSNQQSQRHYLFIPDIIENPNIVIPHLPINEQYISFYENLDKFSEEQLEKYYGDLETTLHFLCELLKNLIQNGRANLEEFKKKCKEHKEQLYQQFKIQEISELIQEFESQQNQDAQDQIEKKLIDLKEKMNEDLMKEQNSIIKKIYNETSLAIDKFNLNCNQQIKDFSNQINRNISSLKEFFKKSFITQNTQKQIFSLFNSNQYARSSEIQLQNQSHTSLIEVDRSNCLFFTNNFPYFFPRFIFEPKSQEIVNKKHFWKLNPQLKSNAQLLIFKSNNDGNHIFGYFKISLVEFIFSYTHNEIYPKKQMIQNPFQNGGFVKNLQSKAQTEIDSFIVGDSDLQIHSNLIDGKSMLGQEFLWDSQKNDIKQTEYLFGGAKPNIQICEVFDF</sequence>
<proteinExistence type="predicted"/>
<dbReference type="EMBL" id="CAJJDO010000146">
    <property type="protein sequence ID" value="CAD8207027.1"/>
    <property type="molecule type" value="Genomic_DNA"/>
</dbReference>
<feature type="coiled-coil region" evidence="1">
    <location>
        <begin position="80"/>
        <end position="149"/>
    </location>
</feature>
<name>A0A8S1Y1A0_9CILI</name>
<dbReference type="OrthoDB" id="312439at2759"/>
<keyword evidence="1" id="KW-0175">Coiled coil</keyword>
<evidence type="ECO:0000256" key="1">
    <source>
        <dbReference type="SAM" id="Coils"/>
    </source>
</evidence>
<comment type="caution">
    <text evidence="2">The sequence shown here is derived from an EMBL/GenBank/DDBJ whole genome shotgun (WGS) entry which is preliminary data.</text>
</comment>
<reference evidence="2" key="1">
    <citation type="submission" date="2021-01" db="EMBL/GenBank/DDBJ databases">
        <authorList>
            <consortium name="Genoscope - CEA"/>
            <person name="William W."/>
        </authorList>
    </citation>
    <scope>NUCLEOTIDE SEQUENCE</scope>
</reference>
<dbReference type="Proteomes" id="UP000689195">
    <property type="component" value="Unassembled WGS sequence"/>
</dbReference>
<gene>
    <name evidence="2" type="ORF">PPENT_87.1.T1460012</name>
</gene>
<evidence type="ECO:0000313" key="3">
    <source>
        <dbReference type="Proteomes" id="UP000689195"/>
    </source>
</evidence>
<organism evidence="2 3">
    <name type="scientific">Paramecium pentaurelia</name>
    <dbReference type="NCBI Taxonomy" id="43138"/>
    <lineage>
        <taxon>Eukaryota</taxon>
        <taxon>Sar</taxon>
        <taxon>Alveolata</taxon>
        <taxon>Ciliophora</taxon>
        <taxon>Intramacronucleata</taxon>
        <taxon>Oligohymenophorea</taxon>
        <taxon>Peniculida</taxon>
        <taxon>Parameciidae</taxon>
        <taxon>Paramecium</taxon>
    </lineage>
</organism>
<protein>
    <submittedName>
        <fullName evidence="2">Uncharacterized protein</fullName>
    </submittedName>
</protein>
<dbReference type="AlphaFoldDB" id="A0A8S1Y1A0"/>
<accession>A0A8S1Y1A0</accession>